<name>A0A3G3BVJ4_9CAUD</name>
<protein>
    <submittedName>
        <fullName evidence="1">Uncharacterized protein</fullName>
    </submittedName>
</protein>
<evidence type="ECO:0000313" key="1">
    <source>
        <dbReference type="EMBL" id="AYP68171.1"/>
    </source>
</evidence>
<proteinExistence type="predicted"/>
<sequence>MSMVLFIVVSFLFGCFVAEQYNIKKQESLEVSISEKMEKLRENSNGSKFKKEADFDFYTYKVTELIGNEIHGIALDNISVNNSGIFLYDYEVGFEVQIGDKILVTFGEYEDEILEVKKLN</sequence>
<keyword evidence="2" id="KW-1185">Reference proteome</keyword>
<accession>A0A3G3BVJ4</accession>
<reference evidence="1 2" key="1">
    <citation type="submission" date="2018-09" db="EMBL/GenBank/DDBJ databases">
        <title>Comparative Genomic Analysis of Eight Novel Haloalkaliphilic Bacteriophages from Lake Elmenteita, Kenya.</title>
        <authorList>
            <person name="Akhwale J.K."/>
        </authorList>
    </citation>
    <scope>NUCLEOTIDE SEQUENCE [LARGE SCALE GENOMIC DNA]</scope>
</reference>
<gene>
    <name evidence="1" type="ORF">vBBcoS136_00039</name>
</gene>
<organism evidence="1 2">
    <name type="scientific">Bacillus phage vB_BcoS-136</name>
    <dbReference type="NCBI Taxonomy" id="2419619"/>
    <lineage>
        <taxon>Viruses</taxon>
        <taxon>Duplodnaviria</taxon>
        <taxon>Heunggongvirae</taxon>
        <taxon>Uroviricota</taxon>
        <taxon>Caudoviricetes</taxon>
        <taxon>Heleneionescovirinae</taxon>
        <taxon>Kenyattavirus</taxon>
        <taxon>Kenyattavirus kv136</taxon>
    </lineage>
</organism>
<dbReference type="EMBL" id="MH884508">
    <property type="protein sequence ID" value="AYP68171.1"/>
    <property type="molecule type" value="Genomic_DNA"/>
</dbReference>
<dbReference type="Proteomes" id="UP000274199">
    <property type="component" value="Segment"/>
</dbReference>
<evidence type="ECO:0000313" key="2">
    <source>
        <dbReference type="Proteomes" id="UP000274199"/>
    </source>
</evidence>